<evidence type="ECO:0000259" key="1">
    <source>
        <dbReference type="Pfam" id="PF07866"/>
    </source>
</evidence>
<dbReference type="EMBL" id="JAQQLF010000026">
    <property type="protein sequence ID" value="MDC7718805.1"/>
    <property type="molecule type" value="Genomic_DNA"/>
</dbReference>
<keyword evidence="3" id="KW-1185">Reference proteome</keyword>
<dbReference type="Gene3D" id="2.30.30.320">
    <property type="entry name" value="DUF1653-like domain"/>
    <property type="match status" value="1"/>
</dbReference>
<dbReference type="RefSeq" id="WP_272753027.1">
    <property type="nucleotide sequence ID" value="NZ_JAQQLF010000026.1"/>
</dbReference>
<evidence type="ECO:0000313" key="2">
    <source>
        <dbReference type="EMBL" id="MDC7718805.1"/>
    </source>
</evidence>
<accession>A0ABT5J2V8</accession>
<feature type="domain" description="DUF1653" evidence="1">
    <location>
        <begin position="11"/>
        <end position="71"/>
    </location>
</feature>
<organism evidence="2 3">
    <name type="scientific">Vogesella aquatica</name>
    <dbReference type="NCBI Taxonomy" id="2984206"/>
    <lineage>
        <taxon>Bacteria</taxon>
        <taxon>Pseudomonadati</taxon>
        <taxon>Pseudomonadota</taxon>
        <taxon>Betaproteobacteria</taxon>
        <taxon>Neisseriales</taxon>
        <taxon>Chromobacteriaceae</taxon>
        <taxon>Vogesella</taxon>
    </lineage>
</organism>
<name>A0ABT5J2V8_9NEIS</name>
<dbReference type="Proteomes" id="UP001219956">
    <property type="component" value="Unassembled WGS sequence"/>
</dbReference>
<proteinExistence type="predicted"/>
<sequence>MTTDITLPALGRYQHYKGNHYQLIDFARHSESHELMAVYRPLYGDMVLWVRPLAMFCEQVTIDGVTQPRFRLLDTPC</sequence>
<gene>
    <name evidence="2" type="ORF">PQU95_16515</name>
</gene>
<reference evidence="2 3" key="1">
    <citation type="submission" date="2023-01" db="EMBL/GenBank/DDBJ databases">
        <title>Novel species of the genus Vogesella isolated from rivers.</title>
        <authorList>
            <person name="Lu H."/>
        </authorList>
    </citation>
    <scope>NUCLEOTIDE SEQUENCE [LARGE SCALE GENOMIC DNA]</scope>
    <source>
        <strain evidence="2 3">DC21W</strain>
    </source>
</reference>
<comment type="caution">
    <text evidence="2">The sequence shown here is derived from an EMBL/GenBank/DDBJ whole genome shotgun (WGS) entry which is preliminary data.</text>
</comment>
<dbReference type="Pfam" id="PF07866">
    <property type="entry name" value="DUF1653"/>
    <property type="match status" value="1"/>
</dbReference>
<protein>
    <submittedName>
        <fullName evidence="2">DUF1653 domain-containing protein</fullName>
    </submittedName>
</protein>
<dbReference type="InterPro" id="IPR023387">
    <property type="entry name" value="DUF1653-like_dom"/>
</dbReference>
<evidence type="ECO:0000313" key="3">
    <source>
        <dbReference type="Proteomes" id="UP001219956"/>
    </source>
</evidence>
<dbReference type="InterPro" id="IPR037135">
    <property type="entry name" value="DUF1653-like_dom_sf"/>
</dbReference>